<protein>
    <submittedName>
        <fullName evidence="2">Uncharacterized protein</fullName>
    </submittedName>
</protein>
<proteinExistence type="predicted"/>
<organism evidence="1 2">
    <name type="scientific">Trichuris muris</name>
    <name type="common">Mouse whipworm</name>
    <dbReference type="NCBI Taxonomy" id="70415"/>
    <lineage>
        <taxon>Eukaryota</taxon>
        <taxon>Metazoa</taxon>
        <taxon>Ecdysozoa</taxon>
        <taxon>Nematoda</taxon>
        <taxon>Enoplea</taxon>
        <taxon>Dorylaimia</taxon>
        <taxon>Trichinellida</taxon>
        <taxon>Trichuridae</taxon>
        <taxon>Trichuris</taxon>
    </lineage>
</organism>
<dbReference type="Proteomes" id="UP000046395">
    <property type="component" value="Unassembled WGS sequence"/>
</dbReference>
<dbReference type="AlphaFoldDB" id="A0A5S6Q550"/>
<accession>A0A5S6Q550</accession>
<keyword evidence="1" id="KW-1185">Reference proteome</keyword>
<sequence>MQEREFGTVRCPIEWSITVVTRNVPDWNGRGRASLRGSDNNGPHLSQQRLKVVGQQRPVMANFSHLCRRGLSAKRLTALRIFNLEQRGKKVRCFQRANVLAEEAFCHHYEYNGPLKDGQKEFGCNDETFWSKAAATGRRLLKGAALKGAFSLLFVGHRTMAPMIVCSSSFPLRAIVAVDEALIEIWKGKRPPFLRRRPTESPNAVSHFGRVPILFFEERPPEGQTDCDAKSLNT</sequence>
<reference evidence="2" key="1">
    <citation type="submission" date="2019-12" db="UniProtKB">
        <authorList>
            <consortium name="WormBaseParasite"/>
        </authorList>
    </citation>
    <scope>IDENTIFICATION</scope>
</reference>
<dbReference type="WBParaSite" id="TMUE_0000002360.1">
    <property type="protein sequence ID" value="TMUE_0000002360.1"/>
    <property type="gene ID" value="WBGene00298205"/>
</dbReference>
<evidence type="ECO:0000313" key="1">
    <source>
        <dbReference type="Proteomes" id="UP000046395"/>
    </source>
</evidence>
<evidence type="ECO:0000313" key="2">
    <source>
        <dbReference type="WBParaSite" id="TMUE_0000002360.1"/>
    </source>
</evidence>
<name>A0A5S6Q550_TRIMR</name>